<dbReference type="Pfam" id="PF05049">
    <property type="entry name" value="IIGP"/>
    <property type="match status" value="1"/>
</dbReference>
<evidence type="ECO:0000256" key="4">
    <source>
        <dbReference type="ARBA" id="ARBA00023134"/>
    </source>
</evidence>
<name>A0ABY7FKQ4_MYAAR</name>
<dbReference type="InterPro" id="IPR007743">
    <property type="entry name" value="Immunity-related_GTPase-like"/>
</dbReference>
<evidence type="ECO:0000256" key="2">
    <source>
        <dbReference type="ARBA" id="ARBA00022741"/>
    </source>
</evidence>
<keyword evidence="3" id="KW-0378">Hydrolase</keyword>
<gene>
    <name evidence="6" type="ORF">MAR_036464</name>
</gene>
<keyword evidence="4" id="KW-0342">GTP-binding</keyword>
<dbReference type="InterPro" id="IPR030385">
    <property type="entry name" value="G_IRG_dom"/>
</dbReference>
<evidence type="ECO:0000256" key="3">
    <source>
        <dbReference type="ARBA" id="ARBA00022801"/>
    </source>
</evidence>
<keyword evidence="7" id="KW-1185">Reference proteome</keyword>
<sequence>MELYQISDEETEEYKQLQKETGYAALREKLEDTINGWKKVQINIAVTGEVGAGKSSFINSIRGLMADDPGAADVGAVKRTLKPTSYAQPDNPNLQVWDLPGVGTSTFTRENYLQEVGFSRFDFVLLLSSSRFKENDIWLAKEILRLEPNFNLFFVRTKIDDDLRAADRSRRKIKTAKDKQELLQIVKRDVMRNLLNERISNAKIYLIDNNDTNAFEFSTIVDILIQKVSALKREAMIMSLPGITNEVVQYKLAILKSRISSVTKPAAIAAVYANTDTNKYPAEIEVLLEECRFYRSQLGLNTKSLEIIAKRLEIELKELLVTLSMKSYVYVDCEDSRTI</sequence>
<dbReference type="InterPro" id="IPR051515">
    <property type="entry name" value="IRG"/>
</dbReference>
<dbReference type="SUPFAM" id="SSF52540">
    <property type="entry name" value="P-loop containing nucleoside triphosphate hydrolases"/>
    <property type="match status" value="1"/>
</dbReference>
<dbReference type="PANTHER" id="PTHR32341:SF10">
    <property type="entry name" value="INTERFERON-INDUCIBLE GTPASE 5"/>
    <property type="match status" value="1"/>
</dbReference>
<dbReference type="EMBL" id="CP111024">
    <property type="protein sequence ID" value="WAR22795.1"/>
    <property type="molecule type" value="Genomic_DNA"/>
</dbReference>
<dbReference type="PANTHER" id="PTHR32341">
    <property type="entry name" value="INTERFERON-INDUCIBLE GTPASE"/>
    <property type="match status" value="1"/>
</dbReference>
<evidence type="ECO:0000256" key="1">
    <source>
        <dbReference type="ARBA" id="ARBA00005429"/>
    </source>
</evidence>
<evidence type="ECO:0000259" key="5">
    <source>
        <dbReference type="PROSITE" id="PS51716"/>
    </source>
</evidence>
<keyword evidence="2" id="KW-0547">Nucleotide-binding</keyword>
<dbReference type="PROSITE" id="PS51716">
    <property type="entry name" value="G_IRG"/>
    <property type="match status" value="1"/>
</dbReference>
<protein>
    <submittedName>
        <fullName evidence="6">TGTP2-like protein</fullName>
    </submittedName>
</protein>
<reference evidence="6" key="1">
    <citation type="submission" date="2022-11" db="EMBL/GenBank/DDBJ databases">
        <title>Centuries of genome instability and evolution in soft-shell clam transmissible cancer (bioRxiv).</title>
        <authorList>
            <person name="Hart S.F.M."/>
            <person name="Yonemitsu M.A."/>
            <person name="Giersch R.M."/>
            <person name="Beal B.F."/>
            <person name="Arriagada G."/>
            <person name="Davis B.W."/>
            <person name="Ostrander E.A."/>
            <person name="Goff S.P."/>
            <person name="Metzger M.J."/>
        </authorList>
    </citation>
    <scope>NUCLEOTIDE SEQUENCE</scope>
    <source>
        <strain evidence="6">MELC-2E11</strain>
        <tissue evidence="6">Siphon/mantle</tissue>
    </source>
</reference>
<organism evidence="6 7">
    <name type="scientific">Mya arenaria</name>
    <name type="common">Soft-shell clam</name>
    <dbReference type="NCBI Taxonomy" id="6604"/>
    <lineage>
        <taxon>Eukaryota</taxon>
        <taxon>Metazoa</taxon>
        <taxon>Spiralia</taxon>
        <taxon>Lophotrochozoa</taxon>
        <taxon>Mollusca</taxon>
        <taxon>Bivalvia</taxon>
        <taxon>Autobranchia</taxon>
        <taxon>Heteroconchia</taxon>
        <taxon>Euheterodonta</taxon>
        <taxon>Imparidentia</taxon>
        <taxon>Neoheterodontei</taxon>
        <taxon>Myida</taxon>
        <taxon>Myoidea</taxon>
        <taxon>Myidae</taxon>
        <taxon>Mya</taxon>
    </lineage>
</organism>
<evidence type="ECO:0000313" key="7">
    <source>
        <dbReference type="Proteomes" id="UP001164746"/>
    </source>
</evidence>
<proteinExistence type="inferred from homology"/>
<evidence type="ECO:0000313" key="6">
    <source>
        <dbReference type="EMBL" id="WAR22795.1"/>
    </source>
</evidence>
<feature type="domain" description="IRG-type G" evidence="5">
    <location>
        <begin position="40"/>
        <end position="227"/>
    </location>
</feature>
<comment type="similarity">
    <text evidence="1">Belongs to the TRAFAC class dynamin-like GTPase superfamily. IRG family.</text>
</comment>
<accession>A0ABY7FKQ4</accession>
<dbReference type="Proteomes" id="UP001164746">
    <property type="component" value="Chromosome 13"/>
</dbReference>
<dbReference type="Gene3D" id="3.40.50.300">
    <property type="entry name" value="P-loop containing nucleotide triphosphate hydrolases"/>
    <property type="match status" value="1"/>
</dbReference>
<dbReference type="InterPro" id="IPR027417">
    <property type="entry name" value="P-loop_NTPase"/>
</dbReference>